<evidence type="ECO:0000256" key="1">
    <source>
        <dbReference type="ARBA" id="ARBA00004651"/>
    </source>
</evidence>
<dbReference type="InterPro" id="IPR050173">
    <property type="entry name" value="ABC_transporter_C-like"/>
</dbReference>
<dbReference type="FunFam" id="1.20.1560.10:FF:000066">
    <property type="entry name" value="ABC multidrug transporter (Eurofung)"/>
    <property type="match status" value="1"/>
</dbReference>
<dbReference type="Pfam" id="PF00005">
    <property type="entry name" value="ABC_tran"/>
    <property type="match status" value="2"/>
</dbReference>
<evidence type="ECO:0000256" key="9">
    <source>
        <dbReference type="ARBA" id="ARBA00023136"/>
    </source>
</evidence>
<gene>
    <name evidence="14" type="ORF">CI238_01796</name>
</gene>
<feature type="domain" description="ABC transmembrane type-1" evidence="13">
    <location>
        <begin position="961"/>
        <end position="1235"/>
    </location>
</feature>
<accession>A0A167BX33</accession>
<feature type="domain" description="ABC transmembrane type-1" evidence="13">
    <location>
        <begin position="305"/>
        <end position="525"/>
    </location>
</feature>
<dbReference type="PROSITE" id="PS50893">
    <property type="entry name" value="ABC_TRANSPORTER_2"/>
    <property type="match status" value="2"/>
</dbReference>
<comment type="similarity">
    <text evidence="2">Belongs to the ABC transporter superfamily. ABCC family. Conjugate transporter (TC 3.A.1.208) subfamily.</text>
</comment>
<dbReference type="SUPFAM" id="SSF90123">
    <property type="entry name" value="ABC transporter transmembrane region"/>
    <property type="match status" value="2"/>
</dbReference>
<keyword evidence="6" id="KW-0547">Nucleotide-binding</keyword>
<feature type="transmembrane region" description="Helical" evidence="11">
    <location>
        <begin position="945"/>
        <end position="967"/>
    </location>
</feature>
<dbReference type="GO" id="GO:0005886">
    <property type="term" value="C:plasma membrane"/>
    <property type="evidence" value="ECO:0007669"/>
    <property type="project" value="UniProtKB-SubCell"/>
</dbReference>
<feature type="non-terminal residue" evidence="14">
    <location>
        <position position="1"/>
    </location>
</feature>
<evidence type="ECO:0000259" key="12">
    <source>
        <dbReference type="PROSITE" id="PS50893"/>
    </source>
</evidence>
<dbReference type="PANTHER" id="PTHR24223">
    <property type="entry name" value="ATP-BINDING CASSETTE SUB-FAMILY C"/>
    <property type="match status" value="1"/>
</dbReference>
<keyword evidence="15" id="KW-1185">Reference proteome</keyword>
<dbReference type="GO" id="GO:0140359">
    <property type="term" value="F:ABC-type transporter activity"/>
    <property type="evidence" value="ECO:0007669"/>
    <property type="project" value="InterPro"/>
</dbReference>
<dbReference type="InterPro" id="IPR011527">
    <property type="entry name" value="ABC1_TM_dom"/>
</dbReference>
<dbReference type="Proteomes" id="UP000076584">
    <property type="component" value="Unassembled WGS sequence"/>
</dbReference>
<dbReference type="SMART" id="SM00382">
    <property type="entry name" value="AAA"/>
    <property type="match status" value="2"/>
</dbReference>
<evidence type="ECO:0000256" key="2">
    <source>
        <dbReference type="ARBA" id="ARBA00009726"/>
    </source>
</evidence>
<dbReference type="FunFam" id="1.20.1560.10:FF:000055">
    <property type="entry name" value="ABC multidrug transporter (Eurofung)"/>
    <property type="match status" value="1"/>
</dbReference>
<dbReference type="CDD" id="cd03244">
    <property type="entry name" value="ABCC_MRP_domain2"/>
    <property type="match status" value="1"/>
</dbReference>
<feature type="transmembrane region" description="Helical" evidence="11">
    <location>
        <begin position="1070"/>
        <end position="1088"/>
    </location>
</feature>
<feature type="transmembrane region" description="Helical" evidence="11">
    <location>
        <begin position="58"/>
        <end position="80"/>
    </location>
</feature>
<dbReference type="Gene3D" id="3.40.50.300">
    <property type="entry name" value="P-loop containing nucleotide triphosphate hydrolases"/>
    <property type="match status" value="2"/>
</dbReference>
<keyword evidence="10" id="KW-0325">Glycoprotein</keyword>
<keyword evidence="7" id="KW-0067">ATP-binding</keyword>
<dbReference type="STRING" id="1573173.A0A167BX33"/>
<keyword evidence="4" id="KW-1003">Cell membrane</keyword>
<evidence type="ECO:0000256" key="3">
    <source>
        <dbReference type="ARBA" id="ARBA00022448"/>
    </source>
</evidence>
<feature type="transmembrane region" description="Helical" evidence="11">
    <location>
        <begin position="577"/>
        <end position="602"/>
    </location>
</feature>
<name>A0A167BX33_COLIC</name>
<evidence type="ECO:0000256" key="10">
    <source>
        <dbReference type="ARBA" id="ARBA00023180"/>
    </source>
</evidence>
<dbReference type="InterPro" id="IPR027417">
    <property type="entry name" value="P-loop_NTPase"/>
</dbReference>
<feature type="transmembrane region" description="Helical" evidence="11">
    <location>
        <begin position="435"/>
        <end position="458"/>
    </location>
</feature>
<dbReference type="GO" id="GO:0005524">
    <property type="term" value="F:ATP binding"/>
    <property type="evidence" value="ECO:0007669"/>
    <property type="project" value="UniProtKB-KW"/>
</dbReference>
<evidence type="ECO:0000313" key="14">
    <source>
        <dbReference type="EMBL" id="KZL81844.1"/>
    </source>
</evidence>
<evidence type="ECO:0000256" key="5">
    <source>
        <dbReference type="ARBA" id="ARBA00022692"/>
    </source>
</evidence>
<feature type="domain" description="ABC transporter" evidence="12">
    <location>
        <begin position="1274"/>
        <end position="1504"/>
    </location>
</feature>
<keyword evidence="5 11" id="KW-0812">Transmembrane</keyword>
<evidence type="ECO:0000256" key="4">
    <source>
        <dbReference type="ARBA" id="ARBA00022475"/>
    </source>
</evidence>
<comment type="caution">
    <text evidence="14">The sequence shown here is derived from an EMBL/GenBank/DDBJ whole genome shotgun (WGS) entry which is preliminary data.</text>
</comment>
<dbReference type="FunFam" id="3.40.50.300:FF:002145">
    <property type="entry name" value="ABC transporter (MsbA subfamily)"/>
    <property type="match status" value="1"/>
</dbReference>
<protein>
    <submittedName>
        <fullName evidence="14">Abc transporter</fullName>
    </submittedName>
</protein>
<feature type="transmembrane region" description="Helical" evidence="11">
    <location>
        <begin position="184"/>
        <end position="203"/>
    </location>
</feature>
<dbReference type="InterPro" id="IPR036640">
    <property type="entry name" value="ABC1_TM_sf"/>
</dbReference>
<dbReference type="PROSITE" id="PS50929">
    <property type="entry name" value="ABC_TM1F"/>
    <property type="match status" value="2"/>
</dbReference>
<dbReference type="InterPro" id="IPR017871">
    <property type="entry name" value="ABC_transporter-like_CS"/>
</dbReference>
<dbReference type="InterPro" id="IPR044746">
    <property type="entry name" value="ABCC_6TM_D1"/>
</dbReference>
<dbReference type="PANTHER" id="PTHR24223:SF399">
    <property type="entry name" value="ABC TRANSPORTER ATNG"/>
    <property type="match status" value="1"/>
</dbReference>
<dbReference type="Pfam" id="PF00664">
    <property type="entry name" value="ABC_membrane"/>
    <property type="match status" value="2"/>
</dbReference>
<feature type="domain" description="ABC transporter" evidence="12">
    <location>
        <begin position="674"/>
        <end position="901"/>
    </location>
</feature>
<reference evidence="14 15" key="1">
    <citation type="submission" date="2015-06" db="EMBL/GenBank/DDBJ databases">
        <title>Survival trade-offs in plant roots during colonization by closely related pathogenic and mutualistic fungi.</title>
        <authorList>
            <person name="Hacquard S."/>
            <person name="Kracher B."/>
            <person name="Hiruma K."/>
            <person name="Weinman A."/>
            <person name="Muench P."/>
            <person name="Garrido Oter R."/>
            <person name="Ver Loren van Themaat E."/>
            <person name="Dallerey J.-F."/>
            <person name="Damm U."/>
            <person name="Henrissat B."/>
            <person name="Lespinet O."/>
            <person name="Thon M."/>
            <person name="Kemen E."/>
            <person name="McHardy A.C."/>
            <person name="Schulze-Lefert P."/>
            <person name="O'Connell R.J."/>
        </authorList>
    </citation>
    <scope>NUCLEOTIDE SEQUENCE [LARGE SCALE GENOMIC DNA]</scope>
    <source>
        <strain evidence="14 15">MAFF 238704</strain>
    </source>
</reference>
<organism evidence="14 15">
    <name type="scientific">Colletotrichum incanum</name>
    <name type="common">Soybean anthracnose fungus</name>
    <dbReference type="NCBI Taxonomy" id="1573173"/>
    <lineage>
        <taxon>Eukaryota</taxon>
        <taxon>Fungi</taxon>
        <taxon>Dikarya</taxon>
        <taxon>Ascomycota</taxon>
        <taxon>Pezizomycotina</taxon>
        <taxon>Sordariomycetes</taxon>
        <taxon>Hypocreomycetidae</taxon>
        <taxon>Glomerellales</taxon>
        <taxon>Glomerellaceae</taxon>
        <taxon>Colletotrichum</taxon>
        <taxon>Colletotrichum spaethianum species complex</taxon>
    </lineage>
</organism>
<dbReference type="Gene3D" id="1.20.1560.10">
    <property type="entry name" value="ABC transporter type 1, transmembrane domain"/>
    <property type="match status" value="2"/>
</dbReference>
<evidence type="ECO:0000256" key="8">
    <source>
        <dbReference type="ARBA" id="ARBA00022989"/>
    </source>
</evidence>
<evidence type="ECO:0000313" key="15">
    <source>
        <dbReference type="Proteomes" id="UP000076584"/>
    </source>
</evidence>
<evidence type="ECO:0000256" key="11">
    <source>
        <dbReference type="SAM" id="Phobius"/>
    </source>
</evidence>
<proteinExistence type="inferred from homology"/>
<feature type="transmembrane region" description="Helical" evidence="11">
    <location>
        <begin position="126"/>
        <end position="147"/>
    </location>
</feature>
<keyword evidence="8 11" id="KW-1133">Transmembrane helix</keyword>
<keyword evidence="3" id="KW-0813">Transport</keyword>
<sequence>LPHSLDFETPSATERSGACSTMWAPQPACPPGLDDSLGPWAGESCRGGFDFTLLFEEAVLAVPLQSLFLLVLPTCALRLARSDVKVVVSTLRYLKACASICLVALNVALVVLWTTTPSNVFVRTRATIPTAALSLVTSLGLSLLSWLSHERSVRPSFVLSTYLFLSVLLDTARARTLWMLGPHRIIPAVFACTLALRAVMILLESTEKRRILVPQHKGYSKEVTSGTFNRSAFFWLTSLFINGYRHILQLDDLYPLDPKLASGPLYRKLADAWDKVSDKTAPGALFNTWLRTFAGPVSAAIIPKLFQIAFNYAQPFLIDEAIRLASQPQTQPYNNRGFGLIGAYALVYTGIAVSTGQYDWRNQRAASITRGSTTALVYRKALRLDLTSPNVSPSGALTLVGTDTETISQGITQLHEVWGGLLEIGIGIYLIYRQLGAACAMPVALVFVVLIATAFFAIPTGKASAEWIKASQDRVSTTSKTLGSIKWLKISGLNDVAFSVIRRLRGTELEVSRRFRILLGISMMFCKPFRSSCMSITDDSLQVICTPIWSPILTFSTFVGTASGSGNTLTIQKAFTAYSLLILVNQPLVGIVMGLPILAAAITSFQRIQDFLNGNERSDNRLTTDSPRRDNKTLTGKLVSESPARKGVPLQDLELLEMEKNNSMNFNLARNVIVSIKGTFSWSDDSKPVIDIHNWNIKRGAFTVVLGPVGCGKSTLLKALLGELSSFKGTIHTYFTGITYCGQTAWIPNDTVRNIVVGHTAFDPSWYQKVIRACALEQDISSWPKGENTVAGTKGISMSGGQKHRLAIARALYARQELLLLDDVFSGLDSGTEDIVFNSLFGSDGLLRNTDTTVVLASSDSRRLSFADEVVILRENGQIMDNEIAGKLARNQILEKEPTESAEFPKASSLQAENFNDRPPTTVLDMLEDQADATRQLGDWGMYSFYAKAAGWFSLTAFASAMIVFAFCDSFPDVWLKWWAESNETRPNQDLGKWLGVYAALGVGSVVSVLFGMWQLFIVIINKSGVYFHGVLLDTTSRAPMSFHNSVDSGITVNRFSQDLQLIDMELPSAALGLAIGVAFGVARFIMISVSSRYMAAILPLLVPVFYAIQHFYLRTSRQMRLLDIEHKAPLYSQLIETLEGLATIRAFKWEEDFEKTNLHRLDNSQRPSYLLTCLQRWLTFSVDMVIAVIALILVALVTTLREQIGPGFIGIALTNILSFSGIVKTIVTSWVTLEVSLGAVARVRNFSLTTRPEGDSEVHLTEPEGEWPSRGAVEFCNATASYPSSGTVLKGVDLSIQPGQKVAICGRTGSGKSSLILCLLRMMDLDSGSITIDGVDISTLPHEYVRSKLVAVPQESYIFDGTVRMNLDPTESAPDSEVITVLERAQLWDKVEERGGLDAVIDDKFFSQGEAQLLVFARAMLRNGKVLILDEITSSLNEESSRIVDEVLRTWFHDWTIIVIAHKLESILEFDRVAVVDMGVVVEYDEPHRLLGRASSFKALYEHS</sequence>
<dbReference type="SUPFAM" id="SSF52540">
    <property type="entry name" value="P-loop containing nucleoside triphosphate hydrolases"/>
    <property type="match status" value="2"/>
</dbReference>
<feature type="transmembrane region" description="Helical" evidence="11">
    <location>
        <begin position="1178"/>
        <end position="1199"/>
    </location>
</feature>
<evidence type="ECO:0000256" key="6">
    <source>
        <dbReference type="ARBA" id="ARBA00022741"/>
    </source>
</evidence>
<comment type="subcellular location">
    <subcellularLocation>
        <location evidence="1">Cell membrane</location>
        <topology evidence="1">Multi-pass membrane protein</topology>
    </subcellularLocation>
</comment>
<dbReference type="GO" id="GO:0016887">
    <property type="term" value="F:ATP hydrolysis activity"/>
    <property type="evidence" value="ECO:0007669"/>
    <property type="project" value="InterPro"/>
</dbReference>
<dbReference type="CDD" id="cd18579">
    <property type="entry name" value="ABC_6TM_ABCC_D1"/>
    <property type="match status" value="1"/>
</dbReference>
<feature type="transmembrane region" description="Helical" evidence="11">
    <location>
        <begin position="1094"/>
        <end position="1114"/>
    </location>
</feature>
<dbReference type="InterPro" id="IPR003593">
    <property type="entry name" value="AAA+_ATPase"/>
</dbReference>
<dbReference type="PROSITE" id="PS00211">
    <property type="entry name" value="ABC_TRANSPORTER_1"/>
    <property type="match status" value="1"/>
</dbReference>
<feature type="transmembrane region" description="Helical" evidence="11">
    <location>
        <begin position="995"/>
        <end position="1021"/>
    </location>
</feature>
<dbReference type="EMBL" id="LFIW01001556">
    <property type="protein sequence ID" value="KZL81844.1"/>
    <property type="molecule type" value="Genomic_DNA"/>
</dbReference>
<dbReference type="InterPro" id="IPR003439">
    <property type="entry name" value="ABC_transporter-like_ATP-bd"/>
</dbReference>
<evidence type="ECO:0000256" key="7">
    <source>
        <dbReference type="ARBA" id="ARBA00022840"/>
    </source>
</evidence>
<evidence type="ECO:0000259" key="13">
    <source>
        <dbReference type="PROSITE" id="PS50929"/>
    </source>
</evidence>
<keyword evidence="9 11" id="KW-0472">Membrane</keyword>
<dbReference type="CDD" id="cd18580">
    <property type="entry name" value="ABC_6TM_ABCC_D2"/>
    <property type="match status" value="1"/>
</dbReference>
<feature type="transmembrane region" description="Helical" evidence="11">
    <location>
        <begin position="92"/>
        <end position="114"/>
    </location>
</feature>
<dbReference type="InterPro" id="IPR044726">
    <property type="entry name" value="ABCC_6TM_D2"/>
</dbReference>